<organism evidence="10">
    <name type="scientific">uncultured gamma proteobacterium HF0010_16J05</name>
    <dbReference type="NCBI Taxonomy" id="710981"/>
    <lineage>
        <taxon>Bacteria</taxon>
        <taxon>Pseudomonadati</taxon>
        <taxon>Pseudomonadota</taxon>
        <taxon>Gammaproteobacteria</taxon>
        <taxon>environmental samples</taxon>
    </lineage>
</organism>
<evidence type="ECO:0000256" key="4">
    <source>
        <dbReference type="ARBA" id="ARBA00022723"/>
    </source>
</evidence>
<dbReference type="GO" id="GO:0006508">
    <property type="term" value="P:proteolysis"/>
    <property type="evidence" value="ECO:0007669"/>
    <property type="project" value="UniProtKB-KW"/>
</dbReference>
<comment type="subcellular location">
    <subcellularLocation>
        <location evidence="2">Cell envelope</location>
    </subcellularLocation>
</comment>
<evidence type="ECO:0000259" key="9">
    <source>
        <dbReference type="Pfam" id="PF19425"/>
    </source>
</evidence>
<dbReference type="Pfam" id="PF01551">
    <property type="entry name" value="Peptidase_M23"/>
    <property type="match status" value="1"/>
</dbReference>
<feature type="domain" description="M23ase beta-sheet core" evidence="8">
    <location>
        <begin position="290"/>
        <end position="386"/>
    </location>
</feature>
<evidence type="ECO:0000259" key="8">
    <source>
        <dbReference type="Pfam" id="PF01551"/>
    </source>
</evidence>
<dbReference type="InterPro" id="IPR050570">
    <property type="entry name" value="Cell_wall_metabolism_enzyme"/>
</dbReference>
<dbReference type="EMBL" id="GU474849">
    <property type="protein sequence ID" value="ADI16891.1"/>
    <property type="molecule type" value="Genomic_DNA"/>
</dbReference>
<evidence type="ECO:0000256" key="2">
    <source>
        <dbReference type="ARBA" id="ARBA00004196"/>
    </source>
</evidence>
<dbReference type="Gene3D" id="3.10.450.350">
    <property type="match status" value="2"/>
</dbReference>
<dbReference type="GO" id="GO:0004222">
    <property type="term" value="F:metalloendopeptidase activity"/>
    <property type="evidence" value="ECO:0007669"/>
    <property type="project" value="TreeGrafter"/>
</dbReference>
<name>E0XR50_9GAMM</name>
<dbReference type="GO" id="GO:0030313">
    <property type="term" value="C:cell envelope"/>
    <property type="evidence" value="ECO:0007669"/>
    <property type="project" value="UniProtKB-SubCell"/>
</dbReference>
<dbReference type="Pfam" id="PF19425">
    <property type="entry name" value="Csd3_N2"/>
    <property type="match status" value="1"/>
</dbReference>
<dbReference type="InterPro" id="IPR045834">
    <property type="entry name" value="Csd3_N2"/>
</dbReference>
<reference evidence="10" key="1">
    <citation type="journal article" date="2011" name="Environ. Microbiol.">
        <title>Time-series analyses of Monterey Bay coastal microbial picoplankton using a 'genome proxy' microarray.</title>
        <authorList>
            <person name="Rich V.I."/>
            <person name="Pham V.D."/>
            <person name="Eppley J."/>
            <person name="Shi Y."/>
            <person name="DeLong E.F."/>
        </authorList>
    </citation>
    <scope>NUCLEOTIDE SEQUENCE</scope>
</reference>
<sequence length="429" mass="47800">MQIPRLHRRLIVLLGGFLIFVGLSGLGDGSDTITSTPEPVVATFKTDPQGAIDPDAKELTSESATSETVDMVKAGDSLASIFNRNGFSAKDLHTISQTNVGKQLKDIFPGHRLSFLHHEGQLKTLTYKTDRLTSYVFQRADKGFSGEKIEFQPEKVVTYTHSTIDSSLFLASQRAGLPDNLTMRLAQIFQWDIDFVLDIRPGDEFFVLYEELYFEGELIGYGDILAAEFVNQGKRYEAVQYVTETGRKDYFTPAGVSMRKAFLRAPVEFSRISSRFNMRRLHPVRKTVRPHRGIDYAAPRGTPILAAGDGRIQKASRNSANGNYIIISHGQQFVTKYLHLSKFGRGIKTGKKVTQGQIIGYVGSTGLATGPHLHYEFLVNGVHMNPRTVALPKAQSVAQRELPLFAKATRQHSLLLKAFQQQVVYMAAQ</sequence>
<evidence type="ECO:0000256" key="1">
    <source>
        <dbReference type="ARBA" id="ARBA00001947"/>
    </source>
</evidence>
<dbReference type="CDD" id="cd12797">
    <property type="entry name" value="M23_peptidase"/>
    <property type="match status" value="1"/>
</dbReference>
<comment type="cofactor">
    <cofactor evidence="1">
        <name>Zn(2+)</name>
        <dbReference type="ChEBI" id="CHEBI:29105"/>
    </cofactor>
</comment>
<dbReference type="PANTHER" id="PTHR21666">
    <property type="entry name" value="PEPTIDASE-RELATED"/>
    <property type="match status" value="1"/>
</dbReference>
<dbReference type="InterPro" id="IPR016047">
    <property type="entry name" value="M23ase_b-sheet_dom"/>
</dbReference>
<keyword evidence="3" id="KW-0645">Protease</keyword>
<keyword evidence="6" id="KW-0862">Zinc</keyword>
<dbReference type="InterPro" id="IPR011055">
    <property type="entry name" value="Dup_hybrid_motif"/>
</dbReference>
<evidence type="ECO:0000256" key="7">
    <source>
        <dbReference type="ARBA" id="ARBA00023049"/>
    </source>
</evidence>
<keyword evidence="7" id="KW-0482">Metalloprotease</keyword>
<dbReference type="AlphaFoldDB" id="E0XR50"/>
<dbReference type="SUPFAM" id="SSF51261">
    <property type="entry name" value="Duplicated hybrid motif"/>
    <property type="match status" value="1"/>
</dbReference>
<keyword evidence="5" id="KW-0378">Hydrolase</keyword>
<dbReference type="GO" id="GO:0046872">
    <property type="term" value="F:metal ion binding"/>
    <property type="evidence" value="ECO:0007669"/>
    <property type="project" value="UniProtKB-KW"/>
</dbReference>
<feature type="domain" description="Csd3-like second N-terminal" evidence="9">
    <location>
        <begin position="161"/>
        <end position="277"/>
    </location>
</feature>
<proteinExistence type="predicted"/>
<accession>E0XR50</accession>
<protein>
    <submittedName>
        <fullName evidence="10">Membrane proteins related to metalloendopeptidases</fullName>
    </submittedName>
</protein>
<dbReference type="FunFam" id="2.70.70.10:FF:000002">
    <property type="entry name" value="Murein DD-endopeptidase MepM"/>
    <property type="match status" value="1"/>
</dbReference>
<evidence type="ECO:0000256" key="6">
    <source>
        <dbReference type="ARBA" id="ARBA00022833"/>
    </source>
</evidence>
<dbReference type="Gene3D" id="2.70.70.10">
    <property type="entry name" value="Glucose Permease (Domain IIA)"/>
    <property type="match status" value="1"/>
</dbReference>
<keyword evidence="4" id="KW-0479">Metal-binding</keyword>
<evidence type="ECO:0000256" key="3">
    <source>
        <dbReference type="ARBA" id="ARBA00022670"/>
    </source>
</evidence>
<evidence type="ECO:0000256" key="5">
    <source>
        <dbReference type="ARBA" id="ARBA00022801"/>
    </source>
</evidence>
<dbReference type="PANTHER" id="PTHR21666:SF288">
    <property type="entry name" value="CELL DIVISION PROTEIN YTFB"/>
    <property type="match status" value="1"/>
</dbReference>
<evidence type="ECO:0000313" key="10">
    <source>
        <dbReference type="EMBL" id="ADI16891.1"/>
    </source>
</evidence>